<dbReference type="Proteomes" id="UP000075881">
    <property type="component" value="Unassembled WGS sequence"/>
</dbReference>
<dbReference type="GO" id="GO:0005576">
    <property type="term" value="C:extracellular region"/>
    <property type="evidence" value="ECO:0007669"/>
    <property type="project" value="UniProtKB-SubCell"/>
</dbReference>
<dbReference type="STRING" id="43041.A0A182K8W7"/>
<evidence type="ECO:0000256" key="7">
    <source>
        <dbReference type="SAM" id="SignalP"/>
    </source>
</evidence>
<dbReference type="SUPFAM" id="SSF56994">
    <property type="entry name" value="Insulin-like"/>
    <property type="match status" value="1"/>
</dbReference>
<dbReference type="PIRSF" id="PIRSF018431">
    <property type="entry name" value="Molluscan_insulin_rel_peptide"/>
    <property type="match status" value="1"/>
</dbReference>
<comment type="subunit">
    <text evidence="2">Heterodimer of a B chain and an A chain linked by two disulfide bonds.</text>
</comment>
<dbReference type="InterPro" id="IPR036438">
    <property type="entry name" value="Insulin-like_sf"/>
</dbReference>
<dbReference type="AlphaFoldDB" id="A0A182K8W7"/>
<dbReference type="PRINTS" id="PR00276">
    <property type="entry name" value="INSULINFAMLY"/>
</dbReference>
<dbReference type="EnsemblMetazoa" id="ACHR007204-RA">
    <property type="protein sequence ID" value="ACHR007204-PA"/>
    <property type="gene ID" value="ACHR007204"/>
</dbReference>
<evidence type="ECO:0000256" key="5">
    <source>
        <dbReference type="ARBA" id="ARBA00023157"/>
    </source>
</evidence>
<evidence type="ECO:0000313" key="9">
    <source>
        <dbReference type="EnsemblMetazoa" id="ACHR007204-PA"/>
    </source>
</evidence>
<keyword evidence="4 7" id="KW-0732">Signal</keyword>
<keyword evidence="5" id="KW-1015">Disulfide bond</keyword>
<evidence type="ECO:0000259" key="8">
    <source>
        <dbReference type="SMART" id="SM00078"/>
    </source>
</evidence>
<dbReference type="Gene3D" id="1.10.100.10">
    <property type="entry name" value="Insulin-like"/>
    <property type="match status" value="1"/>
</dbReference>
<comment type="similarity">
    <text evidence="1 6">Belongs to the insulin family.</text>
</comment>
<reference evidence="10" key="1">
    <citation type="submission" date="2013-03" db="EMBL/GenBank/DDBJ databases">
        <title>The Genome Sequence of Anopheles christyi ACHKN1017.</title>
        <authorList>
            <consortium name="The Broad Institute Genomics Platform"/>
            <person name="Neafsey D.E."/>
            <person name="Besansky N."/>
            <person name="Walker B."/>
            <person name="Young S.K."/>
            <person name="Zeng Q."/>
            <person name="Gargeya S."/>
            <person name="Fitzgerald M."/>
            <person name="Haas B."/>
            <person name="Abouelleil A."/>
            <person name="Allen A.W."/>
            <person name="Alvarado L."/>
            <person name="Arachchi H.M."/>
            <person name="Berlin A.M."/>
            <person name="Chapman S.B."/>
            <person name="Gainer-Dewar J."/>
            <person name="Goldberg J."/>
            <person name="Griggs A."/>
            <person name="Gujja S."/>
            <person name="Hansen M."/>
            <person name="Howarth C."/>
            <person name="Imamovic A."/>
            <person name="Ireland A."/>
            <person name="Larimer J."/>
            <person name="McCowan C."/>
            <person name="Murphy C."/>
            <person name="Pearson M."/>
            <person name="Poon T.W."/>
            <person name="Priest M."/>
            <person name="Roberts A."/>
            <person name="Saif S."/>
            <person name="Shea T."/>
            <person name="Sisk P."/>
            <person name="Sykes S."/>
            <person name="Wortman J."/>
            <person name="Nusbaum C."/>
            <person name="Birren B."/>
        </authorList>
    </citation>
    <scope>NUCLEOTIDE SEQUENCE [LARGE SCALE GENOMIC DNA]</scope>
    <source>
        <strain evidence="10">ACHKN1017</strain>
    </source>
</reference>
<dbReference type="VEuPathDB" id="VectorBase:ACHR007204"/>
<proteinExistence type="inferred from homology"/>
<evidence type="ECO:0000256" key="2">
    <source>
        <dbReference type="ARBA" id="ARBA00011207"/>
    </source>
</evidence>
<dbReference type="GO" id="GO:0005179">
    <property type="term" value="F:hormone activity"/>
    <property type="evidence" value="ECO:0007669"/>
    <property type="project" value="InterPro"/>
</dbReference>
<feature type="domain" description="Insulin-like" evidence="8">
    <location>
        <begin position="46"/>
        <end position="149"/>
    </location>
</feature>
<protein>
    <recommendedName>
        <fullName evidence="8">Insulin-like domain-containing protein</fullName>
    </recommendedName>
</protein>
<dbReference type="InterPro" id="IPR022353">
    <property type="entry name" value="Insulin_CS"/>
</dbReference>
<keyword evidence="10" id="KW-1185">Reference proteome</keyword>
<dbReference type="SMART" id="SM00078">
    <property type="entry name" value="IlGF"/>
    <property type="match status" value="1"/>
</dbReference>
<evidence type="ECO:0000256" key="1">
    <source>
        <dbReference type="ARBA" id="ARBA00009034"/>
    </source>
</evidence>
<dbReference type="InterPro" id="IPR016179">
    <property type="entry name" value="Insulin-like"/>
</dbReference>
<reference evidence="9" key="2">
    <citation type="submission" date="2020-05" db="UniProtKB">
        <authorList>
            <consortium name="EnsemblMetazoa"/>
        </authorList>
    </citation>
    <scope>IDENTIFICATION</scope>
    <source>
        <strain evidence="9">ACHKN1017</strain>
    </source>
</reference>
<organism evidence="9 10">
    <name type="scientific">Anopheles christyi</name>
    <dbReference type="NCBI Taxonomy" id="43041"/>
    <lineage>
        <taxon>Eukaryota</taxon>
        <taxon>Metazoa</taxon>
        <taxon>Ecdysozoa</taxon>
        <taxon>Arthropoda</taxon>
        <taxon>Hexapoda</taxon>
        <taxon>Insecta</taxon>
        <taxon>Pterygota</taxon>
        <taxon>Neoptera</taxon>
        <taxon>Endopterygota</taxon>
        <taxon>Diptera</taxon>
        <taxon>Nematocera</taxon>
        <taxon>Culicoidea</taxon>
        <taxon>Culicidae</taxon>
        <taxon>Anophelinae</taxon>
        <taxon>Anopheles</taxon>
    </lineage>
</organism>
<dbReference type="PANTHER" id="PTHR13647">
    <property type="entry name" value="INSULIN-LIKE PEPTIDE 2-RELATED"/>
    <property type="match status" value="1"/>
</dbReference>
<evidence type="ECO:0000313" key="10">
    <source>
        <dbReference type="Proteomes" id="UP000075881"/>
    </source>
</evidence>
<dbReference type="CDD" id="cd04366">
    <property type="entry name" value="IlGF_insulin_bombyxin_like"/>
    <property type="match status" value="1"/>
</dbReference>
<keyword evidence="6" id="KW-0964">Secreted</keyword>
<feature type="signal peptide" evidence="7">
    <location>
        <begin position="1"/>
        <end position="33"/>
    </location>
</feature>
<evidence type="ECO:0000256" key="3">
    <source>
        <dbReference type="ARBA" id="ARBA00022685"/>
    </source>
</evidence>
<name>A0A182K8W7_9DIPT</name>
<dbReference type="InterPro" id="IPR022352">
    <property type="entry name" value="Ins/IGF/rlx"/>
</dbReference>
<evidence type="ECO:0000256" key="6">
    <source>
        <dbReference type="RuleBase" id="RU000406"/>
    </source>
</evidence>
<comment type="subcellular location">
    <subcellularLocation>
        <location evidence="6">Secreted</location>
    </subcellularLocation>
</comment>
<dbReference type="Pfam" id="PF00049">
    <property type="entry name" value="Insulin"/>
    <property type="match status" value="1"/>
</dbReference>
<accession>A0A182K8W7</accession>
<dbReference type="PANTHER" id="PTHR13647:SF4">
    <property type="entry name" value="INSULIN-LIKE PEPTIDE 1-RELATED"/>
    <property type="match status" value="1"/>
</dbReference>
<keyword evidence="3" id="KW-0165">Cleavage on pair of basic residues</keyword>
<evidence type="ECO:0000256" key="4">
    <source>
        <dbReference type="ARBA" id="ARBA00022729"/>
    </source>
</evidence>
<feature type="chain" id="PRO_5008125249" description="Insulin-like domain-containing protein" evidence="7">
    <location>
        <begin position="34"/>
        <end position="151"/>
    </location>
</feature>
<sequence>MVTKGSRHLLLVVSCGAALLLMLALLSVSGVDGSLQYVESTSQRKAHYCGAKLSDTLAKLCNRFNGFRKKSDNMLMIPPYPEVRLLDEVEHDVEQLHTLNDRSADMINQALVTLQHLNTREHNFRRVRRQVVAECCYQSCTLDTLRSYCAD</sequence>
<dbReference type="PROSITE" id="PS00262">
    <property type="entry name" value="INSULIN"/>
    <property type="match status" value="1"/>
</dbReference>